<protein>
    <recommendedName>
        <fullName evidence="4">Selenoprotein O</fullName>
    </recommendedName>
</protein>
<reference evidence="2 3" key="1">
    <citation type="submission" date="2024-02" db="EMBL/GenBank/DDBJ databases">
        <authorList>
            <person name="Chen Y."/>
            <person name="Shah S."/>
            <person name="Dougan E. K."/>
            <person name="Thang M."/>
            <person name="Chan C."/>
        </authorList>
    </citation>
    <scope>NUCLEOTIDE SEQUENCE [LARGE SCALE GENOMIC DNA]</scope>
</reference>
<keyword evidence="3" id="KW-1185">Reference proteome</keyword>
<accession>A0ABP0LM76</accession>
<name>A0ABP0LM76_9DINO</name>
<proteinExistence type="predicted"/>
<evidence type="ECO:0000313" key="3">
    <source>
        <dbReference type="Proteomes" id="UP001642484"/>
    </source>
</evidence>
<sequence length="578" mass="65988">MGVSKDQTDHLTRMDKRPLEEGADSAGHEEVLHLQVDQTNGAPADWNIGDAWKLLEHPKVEPVPPVLPDAGSKLPSVRMAATRDSMPWCTRIRSRLEWGKGLGPIVRAIEEELQEMKDFNSRNGNPDRKILVLVPWAENDVYGDYGYAGCKWINQKRYLKTEADRKVAAEWPFAQLTRVREAVEKIIELRNQPEVADLVMIGNAPAEDYDLPKAYNRYLCEHYAYMISRGVMSYKEEIEPLTILNAGEGEGDLQLMEFFIRYPPISEVRATADVMLARRRAAEEVELNPADIVDSVEQEIMNWLQQEEEADQLRTTDDCQMRPKAEADHEDLSCEGYHFDGVDWGSLRRRFEIYADKYLDRPQLLAEEFDLAKSYAFSYSPENRCLLGDLTLRFFLWLAVSPSELRAAVAALSSDGAAASTLTELMQETWTWFWDLPLSWEEILKSGWPLFSILAAVSERVRDEGDRRCESPELAPFVETFDNAIAVSTHHAASLLLEARADCPEATASALVALADQLRTTMWQQPNRYYHFTSTLPERQPKEEDVEILLSRAEALLRPARSWRSLTQLWQLAHRGNL</sequence>
<gene>
    <name evidence="2" type="ORF">CCMP2556_LOCUS21625</name>
</gene>
<organism evidence="2 3">
    <name type="scientific">Durusdinium trenchii</name>
    <dbReference type="NCBI Taxonomy" id="1381693"/>
    <lineage>
        <taxon>Eukaryota</taxon>
        <taxon>Sar</taxon>
        <taxon>Alveolata</taxon>
        <taxon>Dinophyceae</taxon>
        <taxon>Suessiales</taxon>
        <taxon>Symbiodiniaceae</taxon>
        <taxon>Durusdinium</taxon>
    </lineage>
</organism>
<dbReference type="EMBL" id="CAXAMN010013169">
    <property type="protein sequence ID" value="CAK9040043.1"/>
    <property type="molecule type" value="Genomic_DNA"/>
</dbReference>
<evidence type="ECO:0000256" key="1">
    <source>
        <dbReference type="SAM" id="MobiDB-lite"/>
    </source>
</evidence>
<feature type="region of interest" description="Disordered" evidence="1">
    <location>
        <begin position="1"/>
        <end position="28"/>
    </location>
</feature>
<evidence type="ECO:0000313" key="2">
    <source>
        <dbReference type="EMBL" id="CAK9040043.1"/>
    </source>
</evidence>
<dbReference type="Proteomes" id="UP001642484">
    <property type="component" value="Unassembled WGS sequence"/>
</dbReference>
<evidence type="ECO:0008006" key="4">
    <source>
        <dbReference type="Google" id="ProtNLM"/>
    </source>
</evidence>
<comment type="caution">
    <text evidence="2">The sequence shown here is derived from an EMBL/GenBank/DDBJ whole genome shotgun (WGS) entry which is preliminary data.</text>
</comment>